<comment type="caution">
    <text evidence="6">The sequence shown here is derived from an EMBL/GenBank/DDBJ whole genome shotgun (WGS) entry which is preliminary data.</text>
</comment>
<reference evidence="6" key="1">
    <citation type="journal article" date="2023" name="bioRxiv">
        <title>Scaffold-level genome assemblies of two parasitoid biocontrol wasps reveal the parthenogenesis mechanism and an associated novel virus.</title>
        <authorList>
            <person name="Inwood S."/>
            <person name="Skelly J."/>
            <person name="Guhlin J."/>
            <person name="Harrop T."/>
            <person name="Goldson S."/>
            <person name="Dearden P."/>
        </authorList>
    </citation>
    <scope>NUCLEOTIDE SEQUENCE</scope>
    <source>
        <strain evidence="6">Lincoln</strain>
        <tissue evidence="6">Whole body</tissue>
    </source>
</reference>
<evidence type="ECO:0000313" key="6">
    <source>
        <dbReference type="EMBL" id="KAK0167199.1"/>
    </source>
</evidence>
<evidence type="ECO:0000259" key="5">
    <source>
        <dbReference type="Pfam" id="PF16214"/>
    </source>
</evidence>
<keyword evidence="7" id="KW-1185">Reference proteome</keyword>
<name>A0AA39KMT0_MICHY</name>
<evidence type="ECO:0000256" key="3">
    <source>
        <dbReference type="SAM" id="MobiDB-lite"/>
    </source>
</evidence>
<dbReference type="AlphaFoldDB" id="A0AA39KMT0"/>
<feature type="transmembrane region" description="Helical" evidence="4">
    <location>
        <begin position="211"/>
        <end position="232"/>
    </location>
</feature>
<evidence type="ECO:0000256" key="1">
    <source>
        <dbReference type="ARBA" id="ARBA00022741"/>
    </source>
</evidence>
<dbReference type="EMBL" id="JAQQBR010001832">
    <property type="protein sequence ID" value="KAK0167199.1"/>
    <property type="molecule type" value="Genomic_DNA"/>
</dbReference>
<keyword evidence="4" id="KW-0472">Membrane</keyword>
<evidence type="ECO:0000256" key="2">
    <source>
        <dbReference type="ARBA" id="ARBA00023239"/>
    </source>
</evidence>
<dbReference type="Pfam" id="PF16214">
    <property type="entry name" value="AC_N"/>
    <property type="match status" value="1"/>
</dbReference>
<keyword evidence="1" id="KW-0547">Nucleotide-binding</keyword>
<organism evidence="6 7">
    <name type="scientific">Microctonus hyperodae</name>
    <name type="common">Parasitoid wasp</name>
    <dbReference type="NCBI Taxonomy" id="165561"/>
    <lineage>
        <taxon>Eukaryota</taxon>
        <taxon>Metazoa</taxon>
        <taxon>Ecdysozoa</taxon>
        <taxon>Arthropoda</taxon>
        <taxon>Hexapoda</taxon>
        <taxon>Insecta</taxon>
        <taxon>Pterygota</taxon>
        <taxon>Neoptera</taxon>
        <taxon>Endopterygota</taxon>
        <taxon>Hymenoptera</taxon>
        <taxon>Apocrita</taxon>
        <taxon>Ichneumonoidea</taxon>
        <taxon>Braconidae</taxon>
        <taxon>Euphorinae</taxon>
        <taxon>Microctonus</taxon>
    </lineage>
</organism>
<evidence type="ECO:0000313" key="7">
    <source>
        <dbReference type="Proteomes" id="UP001168972"/>
    </source>
</evidence>
<gene>
    <name evidence="6" type="ORF">PV327_004628</name>
</gene>
<dbReference type="GO" id="GO:0000166">
    <property type="term" value="F:nucleotide binding"/>
    <property type="evidence" value="ECO:0007669"/>
    <property type="project" value="UniProtKB-KW"/>
</dbReference>
<dbReference type="PANTHER" id="PTHR45627:SF16">
    <property type="entry name" value="ADENYLATE CYCLASE"/>
    <property type="match status" value="1"/>
</dbReference>
<dbReference type="GO" id="GO:0007189">
    <property type="term" value="P:adenylate cyclase-activating G protein-coupled receptor signaling pathway"/>
    <property type="evidence" value="ECO:0007669"/>
    <property type="project" value="TreeGrafter"/>
</dbReference>
<keyword evidence="4" id="KW-0812">Transmembrane</keyword>
<feature type="compositionally biased region" description="Polar residues" evidence="3">
    <location>
        <begin position="58"/>
        <end position="74"/>
    </location>
</feature>
<evidence type="ECO:0000256" key="4">
    <source>
        <dbReference type="SAM" id="Phobius"/>
    </source>
</evidence>
<dbReference type="GO" id="GO:0005886">
    <property type="term" value="C:plasma membrane"/>
    <property type="evidence" value="ECO:0007669"/>
    <property type="project" value="TreeGrafter"/>
</dbReference>
<dbReference type="InterPro" id="IPR032628">
    <property type="entry name" value="AC_N"/>
</dbReference>
<accession>A0AA39KMT0</accession>
<dbReference type="PANTHER" id="PTHR45627">
    <property type="entry name" value="ADENYLATE CYCLASE TYPE 1"/>
    <property type="match status" value="1"/>
</dbReference>
<reference evidence="6" key="2">
    <citation type="submission" date="2023-03" db="EMBL/GenBank/DDBJ databases">
        <authorList>
            <person name="Inwood S.N."/>
            <person name="Skelly J.G."/>
            <person name="Guhlin J."/>
            <person name="Harrop T.W.R."/>
            <person name="Goldson S.G."/>
            <person name="Dearden P.K."/>
        </authorList>
    </citation>
    <scope>NUCLEOTIDE SEQUENCE</scope>
    <source>
        <strain evidence="6">Lincoln</strain>
        <tissue evidence="6">Whole body</tissue>
    </source>
</reference>
<feature type="transmembrane region" description="Helical" evidence="4">
    <location>
        <begin position="335"/>
        <end position="354"/>
    </location>
</feature>
<protein>
    <recommendedName>
        <fullName evidence="5">Adenylate cyclase N-terminal domain-containing protein</fullName>
    </recommendedName>
</protein>
<dbReference type="GO" id="GO:0004016">
    <property type="term" value="F:adenylate cyclase activity"/>
    <property type="evidence" value="ECO:0007669"/>
    <property type="project" value="TreeGrafter"/>
</dbReference>
<keyword evidence="2" id="KW-0456">Lyase</keyword>
<feature type="transmembrane region" description="Helical" evidence="4">
    <location>
        <begin position="311"/>
        <end position="328"/>
    </location>
</feature>
<keyword evidence="4" id="KW-1133">Transmembrane helix</keyword>
<proteinExistence type="predicted"/>
<feature type="domain" description="Adenylate cyclase N-terminal" evidence="5">
    <location>
        <begin position="84"/>
        <end position="257"/>
    </location>
</feature>
<feature type="transmembrane region" description="Helical" evidence="4">
    <location>
        <begin position="175"/>
        <end position="195"/>
    </location>
</feature>
<sequence length="367" mass="40480">MVEWKDKLDVLKGELGTRTVSGSIRSTRRWASLRQHVTSNDITKPAVELLLDREKNSRTTTPSSQPHSPNTPRTPHTPIKKSNWEVIEHFTGAPRPSIVTMGMGSEVGVSLATGVMKSSINDRNMTSDLTENEGKCAFSRFLSALCASHRFKNLQIEMLYQRYFLRMNQSNMTHVLGLLTGLSITLGLLIVRLIFTSDQSFITLIQRSENLSLALTLLACITIYAGLVAAISRPGMNEVWLAGVSGAILMSLLALQVTLNIHLAYLPNIKVENEAMVSATMDDTDTPSDSEATPSTIPISQRDHLRTGGPLAAAWSVCFFIYMAYALLPIRLRHACIAGVIFSLAHLIGAFLLYSQDYPAMLAHIFF</sequence>
<dbReference type="Proteomes" id="UP001168972">
    <property type="component" value="Unassembled WGS sequence"/>
</dbReference>
<feature type="region of interest" description="Disordered" evidence="3">
    <location>
        <begin position="55"/>
        <end position="80"/>
    </location>
</feature>
<feature type="transmembrane region" description="Helical" evidence="4">
    <location>
        <begin position="239"/>
        <end position="259"/>
    </location>
</feature>